<keyword evidence="3" id="KW-1185">Reference proteome</keyword>
<reference evidence="4" key="2">
    <citation type="submission" date="2025-08" db="UniProtKB">
        <authorList>
            <consortium name="RefSeq"/>
        </authorList>
    </citation>
    <scope>IDENTIFICATION</scope>
    <source>
        <tissue evidence="4">Whole plant</tissue>
    </source>
</reference>
<dbReference type="FunFam" id="3.90.640.10:FF:000002">
    <property type="entry name" value="Heat shock 70 kDa"/>
    <property type="match status" value="1"/>
</dbReference>
<evidence type="ECO:0000313" key="4">
    <source>
        <dbReference type="RefSeq" id="XP_052116719.1"/>
    </source>
</evidence>
<dbReference type="PRINTS" id="PR00301">
    <property type="entry name" value="HEATSHOCK70"/>
</dbReference>
<protein>
    <submittedName>
        <fullName evidence="4">Heat shock cognate 70 kDa protein-like</fullName>
    </submittedName>
</protein>
<dbReference type="PROSITE" id="PS00297">
    <property type="entry name" value="HSP70_1"/>
    <property type="match status" value="1"/>
</dbReference>
<evidence type="ECO:0000313" key="3">
    <source>
        <dbReference type="Proteomes" id="UP000515211"/>
    </source>
</evidence>
<dbReference type="Gene3D" id="3.30.30.30">
    <property type="match status" value="1"/>
</dbReference>
<organism evidence="3 4">
    <name type="scientific">Arachis duranensis</name>
    <name type="common">Wild peanut</name>
    <dbReference type="NCBI Taxonomy" id="130453"/>
    <lineage>
        <taxon>Eukaryota</taxon>
        <taxon>Viridiplantae</taxon>
        <taxon>Streptophyta</taxon>
        <taxon>Embryophyta</taxon>
        <taxon>Tracheophyta</taxon>
        <taxon>Spermatophyta</taxon>
        <taxon>Magnoliopsida</taxon>
        <taxon>eudicotyledons</taxon>
        <taxon>Gunneridae</taxon>
        <taxon>Pentapetalae</taxon>
        <taxon>rosids</taxon>
        <taxon>fabids</taxon>
        <taxon>Fabales</taxon>
        <taxon>Fabaceae</taxon>
        <taxon>Papilionoideae</taxon>
        <taxon>50 kb inversion clade</taxon>
        <taxon>dalbergioids sensu lato</taxon>
        <taxon>Dalbergieae</taxon>
        <taxon>Pterocarpus clade</taxon>
        <taxon>Arachis</taxon>
    </lineage>
</organism>
<evidence type="ECO:0000256" key="2">
    <source>
        <dbReference type="ARBA" id="ARBA00022840"/>
    </source>
</evidence>
<evidence type="ECO:0000256" key="1">
    <source>
        <dbReference type="ARBA" id="ARBA00022741"/>
    </source>
</evidence>
<gene>
    <name evidence="4" type="primary">LOC107486822</name>
</gene>
<proteinExistence type="predicted"/>
<dbReference type="Proteomes" id="UP000515211">
    <property type="component" value="Chromosome 4"/>
</dbReference>
<dbReference type="RefSeq" id="XP_052116719.1">
    <property type="nucleotide sequence ID" value="XM_052260759.1"/>
</dbReference>
<keyword evidence="2" id="KW-0067">ATP-binding</keyword>
<dbReference type="AlphaFoldDB" id="A0A9C6WSV3"/>
<dbReference type="FunFam" id="3.30.420.40:FF:000004">
    <property type="entry name" value="Molecular chaperone DnaK"/>
    <property type="match status" value="1"/>
</dbReference>
<dbReference type="KEGG" id="adu:107486822"/>
<dbReference type="GO" id="GO:0140662">
    <property type="term" value="F:ATP-dependent protein folding chaperone"/>
    <property type="evidence" value="ECO:0007669"/>
    <property type="project" value="InterPro"/>
</dbReference>
<dbReference type="InterPro" id="IPR018181">
    <property type="entry name" value="Heat_shock_70_CS"/>
</dbReference>
<reference evidence="3" key="1">
    <citation type="journal article" date="2016" name="Nat. Genet.">
        <title>The genome sequences of Arachis duranensis and Arachis ipaensis, the diploid ancestors of cultivated peanut.</title>
        <authorList>
            <person name="Bertioli D.J."/>
            <person name="Cannon S.B."/>
            <person name="Froenicke L."/>
            <person name="Huang G."/>
            <person name="Farmer A.D."/>
            <person name="Cannon E.K."/>
            <person name="Liu X."/>
            <person name="Gao D."/>
            <person name="Clevenger J."/>
            <person name="Dash S."/>
            <person name="Ren L."/>
            <person name="Moretzsohn M.C."/>
            <person name="Shirasawa K."/>
            <person name="Huang W."/>
            <person name="Vidigal B."/>
            <person name="Abernathy B."/>
            <person name="Chu Y."/>
            <person name="Niederhuth C.E."/>
            <person name="Umale P."/>
            <person name="Araujo A.C."/>
            <person name="Kozik A."/>
            <person name="Kim K.D."/>
            <person name="Burow M.D."/>
            <person name="Varshney R.K."/>
            <person name="Wang X."/>
            <person name="Zhang X."/>
            <person name="Barkley N."/>
            <person name="Guimaraes P.M."/>
            <person name="Isobe S."/>
            <person name="Guo B."/>
            <person name="Liao B."/>
            <person name="Stalker H.T."/>
            <person name="Schmitz R.J."/>
            <person name="Scheffler B.E."/>
            <person name="Leal-Bertioli S.C."/>
            <person name="Xun X."/>
            <person name="Jackson S.A."/>
            <person name="Michelmore R."/>
            <person name="Ozias-Akins P."/>
        </authorList>
    </citation>
    <scope>NUCLEOTIDE SEQUENCE [LARGE SCALE GENOMIC DNA]</scope>
    <source>
        <strain evidence="3">cv. V14167</strain>
    </source>
</reference>
<accession>A0A9C6WSV3</accession>
<dbReference type="Pfam" id="PF00012">
    <property type="entry name" value="HSP70"/>
    <property type="match status" value="1"/>
</dbReference>
<dbReference type="GeneID" id="107486822"/>
<name>A0A9C6WSV3_ARADU</name>
<dbReference type="SUPFAM" id="SSF53067">
    <property type="entry name" value="Actin-like ATPase domain"/>
    <property type="match status" value="2"/>
</dbReference>
<sequence>MKKECEGHAVGIDLGTTYSCVAVWQQQHSRAEIIPNDQGNRTTPSYVAFTEYQRLVGDVAMNQADINPTNMVLFLYAKRMIGRKFADPSIQKDKEVWPFRVTSGANDEPIVVVKYKGQERRLCPEEILAMVLTKMRENAEEYLDALVKNVVITVPAYFSDSQRKATRDAGAIAGLNVMRLINEPTAAAIAYGLDKAGNNRCGERNVLVFHLGGGTFHVTLLTIKNKLFQVKAFGGNTHLGGKDFNDRMLKHFIELFNKKNNVDISGNSRALRRLRSACERAKRVLSYNSDALIGIDSLFQGIDFCSSITRARFEELNMDLFRECIDTVSKCLTDADMDKNCVDDVVLVGGSSRILKVQQIDSRS</sequence>
<keyword evidence="1" id="KW-0547">Nucleotide-binding</keyword>
<dbReference type="FunFam" id="3.30.30.30:FF:000001">
    <property type="entry name" value="heat shock 70 kDa protein-like"/>
    <property type="match status" value="1"/>
</dbReference>
<dbReference type="InterPro" id="IPR013126">
    <property type="entry name" value="Hsp_70_fam"/>
</dbReference>
<dbReference type="Gene3D" id="3.90.640.10">
    <property type="entry name" value="Actin, Chain A, domain 4"/>
    <property type="match status" value="1"/>
</dbReference>
<dbReference type="PANTHER" id="PTHR19375">
    <property type="entry name" value="HEAT SHOCK PROTEIN 70KDA"/>
    <property type="match status" value="1"/>
</dbReference>
<dbReference type="InterPro" id="IPR043129">
    <property type="entry name" value="ATPase_NBD"/>
</dbReference>
<dbReference type="Gene3D" id="3.30.420.40">
    <property type="match status" value="2"/>
</dbReference>
<dbReference type="GO" id="GO:0005524">
    <property type="term" value="F:ATP binding"/>
    <property type="evidence" value="ECO:0007669"/>
    <property type="project" value="UniProtKB-KW"/>
</dbReference>